<sequence length="130" mass="14121">MLRPSGHEPEKAGSALDYALLGTSISPTEPVKSISSADVIPLPQARSNLSQFADQVKSGAEKIITKNGESYVALIDAERLEQERIHLLLIGDASRGLFDVAARKLKDALGAVSALKHRQLSFDFPGRWRI</sequence>
<evidence type="ECO:0000256" key="1">
    <source>
        <dbReference type="ARBA" id="ARBA00009981"/>
    </source>
</evidence>
<evidence type="ECO:0000313" key="3">
    <source>
        <dbReference type="Proteomes" id="UP000285324"/>
    </source>
</evidence>
<gene>
    <name evidence="2" type="ORF">DY367_31055</name>
</gene>
<dbReference type="SUPFAM" id="SSF143120">
    <property type="entry name" value="YefM-like"/>
    <property type="match status" value="1"/>
</dbReference>
<dbReference type="Gene3D" id="3.40.1620.10">
    <property type="entry name" value="YefM-like domain"/>
    <property type="match status" value="1"/>
</dbReference>
<comment type="caution">
    <text evidence="2">The sequence shown here is derived from an EMBL/GenBank/DDBJ whole genome shotgun (WGS) entry which is preliminary data.</text>
</comment>
<dbReference type="Proteomes" id="UP000285324">
    <property type="component" value="Unassembled WGS sequence"/>
</dbReference>
<accession>A0A424W3K3</accession>
<comment type="similarity">
    <text evidence="1">Belongs to the phD/YefM antitoxin family.</text>
</comment>
<organism evidence="2 3">
    <name type="scientific">Alcaligenes xylosoxydans xylosoxydans</name>
    <name type="common">Achromobacter xylosoxidans</name>
    <dbReference type="NCBI Taxonomy" id="85698"/>
    <lineage>
        <taxon>Bacteria</taxon>
        <taxon>Pseudomonadati</taxon>
        <taxon>Pseudomonadota</taxon>
        <taxon>Betaproteobacteria</taxon>
        <taxon>Burkholderiales</taxon>
        <taxon>Alcaligenaceae</taxon>
        <taxon>Achromobacter</taxon>
    </lineage>
</organism>
<dbReference type="InterPro" id="IPR036165">
    <property type="entry name" value="YefM-like_sf"/>
</dbReference>
<dbReference type="AlphaFoldDB" id="A0A424W3K3"/>
<dbReference type="EMBL" id="QVXO01000101">
    <property type="protein sequence ID" value="RPJ87811.1"/>
    <property type="molecule type" value="Genomic_DNA"/>
</dbReference>
<evidence type="ECO:0000313" key="2">
    <source>
        <dbReference type="EMBL" id="RPJ87811.1"/>
    </source>
</evidence>
<reference evidence="2 3" key="1">
    <citation type="submission" date="2018-08" db="EMBL/GenBank/DDBJ databases">
        <title>Achromobacter xylosoxidans Genome sequencing and assembly.</title>
        <authorList>
            <person name="Wang R."/>
            <person name="Rensing C."/>
            <person name="Li Y."/>
        </authorList>
    </citation>
    <scope>NUCLEOTIDE SEQUENCE [LARGE SCALE GENOMIC DNA]</scope>
    <source>
        <strain evidence="2 3">GD003A</strain>
    </source>
</reference>
<proteinExistence type="inferred from homology"/>
<dbReference type="NCBIfam" id="TIGR01552">
    <property type="entry name" value="phd_fam"/>
    <property type="match status" value="1"/>
</dbReference>
<protein>
    <submittedName>
        <fullName evidence="2">Type II toxin-antitoxin system Phd/YefM family antitoxin</fullName>
    </submittedName>
</protein>
<dbReference type="OrthoDB" id="5405563at2"/>
<name>A0A424W3K3_ALCXX</name>